<accession>A0ABR7MRB4</accession>
<keyword evidence="2" id="KW-1185">Reference proteome</keyword>
<evidence type="ECO:0000313" key="2">
    <source>
        <dbReference type="Proteomes" id="UP000637513"/>
    </source>
</evidence>
<protein>
    <submittedName>
        <fullName evidence="1">Uncharacterized protein</fullName>
    </submittedName>
</protein>
<dbReference type="EMBL" id="JACRSW010000001">
    <property type="protein sequence ID" value="MBC8556336.1"/>
    <property type="molecule type" value="Genomic_DNA"/>
</dbReference>
<evidence type="ECO:0000313" key="1">
    <source>
        <dbReference type="EMBL" id="MBC8556336.1"/>
    </source>
</evidence>
<dbReference type="Proteomes" id="UP000637513">
    <property type="component" value="Unassembled WGS sequence"/>
</dbReference>
<reference evidence="1 2" key="1">
    <citation type="submission" date="2020-08" db="EMBL/GenBank/DDBJ databases">
        <title>Genome public.</title>
        <authorList>
            <person name="Liu C."/>
            <person name="Sun Q."/>
        </authorList>
    </citation>
    <scope>NUCLEOTIDE SEQUENCE [LARGE SCALE GENOMIC DNA]</scope>
    <source>
        <strain evidence="1 2">BX3</strain>
    </source>
</reference>
<organism evidence="1 2">
    <name type="scientific">Jutongia hominis</name>
    <dbReference type="NCBI Taxonomy" id="2763664"/>
    <lineage>
        <taxon>Bacteria</taxon>
        <taxon>Bacillati</taxon>
        <taxon>Bacillota</taxon>
        <taxon>Clostridia</taxon>
        <taxon>Lachnospirales</taxon>
        <taxon>Lachnospiraceae</taxon>
        <taxon>Jutongia</taxon>
    </lineage>
</organism>
<name>A0ABR7MRB4_9FIRM</name>
<sequence>MPPNYSPKNKHELLDILRTIHIGEWEHRYDNPDILDGTQWELIIEYSNGRKPEEYYGSNAFPTNYDELTKLMGSYSIF</sequence>
<gene>
    <name evidence="1" type="ORF">H8700_01170</name>
</gene>
<comment type="caution">
    <text evidence="1">The sequence shown here is derived from an EMBL/GenBank/DDBJ whole genome shotgun (WGS) entry which is preliminary data.</text>
</comment>
<dbReference type="RefSeq" id="WP_249302401.1">
    <property type="nucleotide sequence ID" value="NZ_JACRSW010000001.1"/>
</dbReference>
<proteinExistence type="predicted"/>